<dbReference type="PANTHER" id="PTHR30055">
    <property type="entry name" value="HTH-TYPE TRANSCRIPTIONAL REGULATOR RUTR"/>
    <property type="match status" value="1"/>
</dbReference>
<keyword evidence="2 4" id="KW-0238">DNA-binding</keyword>
<organism evidence="6 7">
    <name type="scientific">Chelativorans salis</name>
    <dbReference type="NCBI Taxonomy" id="2978478"/>
    <lineage>
        <taxon>Bacteria</taxon>
        <taxon>Pseudomonadati</taxon>
        <taxon>Pseudomonadota</taxon>
        <taxon>Alphaproteobacteria</taxon>
        <taxon>Hyphomicrobiales</taxon>
        <taxon>Phyllobacteriaceae</taxon>
        <taxon>Chelativorans</taxon>
    </lineage>
</organism>
<evidence type="ECO:0000313" key="6">
    <source>
        <dbReference type="EMBL" id="MCT7377685.1"/>
    </source>
</evidence>
<accession>A0ABT2LT22</accession>
<reference evidence="6 7" key="1">
    <citation type="submission" date="2022-09" db="EMBL/GenBank/DDBJ databases">
        <title>Chelativorans salina sp. nov., a novel slightly halophilic bacterium isolated from a saline lake sediment enrichment.</title>
        <authorList>
            <person name="Gao L."/>
            <person name="Fang B.-Z."/>
            <person name="Li W.-J."/>
        </authorList>
    </citation>
    <scope>NUCLEOTIDE SEQUENCE [LARGE SCALE GENOMIC DNA]</scope>
    <source>
        <strain evidence="6 7">EGI FJ00035</strain>
    </source>
</reference>
<dbReference type="PROSITE" id="PS50977">
    <property type="entry name" value="HTH_TETR_2"/>
    <property type="match status" value="1"/>
</dbReference>
<evidence type="ECO:0000256" key="1">
    <source>
        <dbReference type="ARBA" id="ARBA00023015"/>
    </source>
</evidence>
<dbReference type="SUPFAM" id="SSF48498">
    <property type="entry name" value="Tetracyclin repressor-like, C-terminal domain"/>
    <property type="match status" value="1"/>
</dbReference>
<dbReference type="Gene3D" id="1.10.357.10">
    <property type="entry name" value="Tetracycline Repressor, domain 2"/>
    <property type="match status" value="1"/>
</dbReference>
<keyword evidence="3" id="KW-0804">Transcription</keyword>
<evidence type="ECO:0000256" key="2">
    <source>
        <dbReference type="ARBA" id="ARBA00023125"/>
    </source>
</evidence>
<dbReference type="Pfam" id="PF00440">
    <property type="entry name" value="TetR_N"/>
    <property type="match status" value="1"/>
</dbReference>
<dbReference type="PANTHER" id="PTHR30055:SF234">
    <property type="entry name" value="HTH-TYPE TRANSCRIPTIONAL REGULATOR BETI"/>
    <property type="match status" value="1"/>
</dbReference>
<dbReference type="InterPro" id="IPR041479">
    <property type="entry name" value="TetR_CgmR_C"/>
</dbReference>
<dbReference type="Proteomes" id="UP001320831">
    <property type="component" value="Unassembled WGS sequence"/>
</dbReference>
<sequence>MTSETTTARIDRRTSNSRDEILDAAQRIVQRDGAGRLTIDGVAREAGLSKGGVLYNFPNKESLLKGMLDRMMQNTMPMLDAFREEFAGGPNPTLRAIIKTSANKECLDPALSRAILAVAAEDPEMLAPLRAELARRWEQVQQECEDRDMAALLWAAADGLMFHALMDIGVFPPEKRAELLEKLDNLATTTCK</sequence>
<dbReference type="Pfam" id="PF17937">
    <property type="entry name" value="TetR_C_28"/>
    <property type="match status" value="1"/>
</dbReference>
<dbReference type="EMBL" id="JAOCZP010000008">
    <property type="protein sequence ID" value="MCT7377685.1"/>
    <property type="molecule type" value="Genomic_DNA"/>
</dbReference>
<evidence type="ECO:0000256" key="3">
    <source>
        <dbReference type="ARBA" id="ARBA00023163"/>
    </source>
</evidence>
<dbReference type="InterPro" id="IPR050109">
    <property type="entry name" value="HTH-type_TetR-like_transc_reg"/>
</dbReference>
<dbReference type="PRINTS" id="PR00455">
    <property type="entry name" value="HTHTETR"/>
</dbReference>
<evidence type="ECO:0000256" key="4">
    <source>
        <dbReference type="PROSITE-ProRule" id="PRU00335"/>
    </source>
</evidence>
<evidence type="ECO:0000259" key="5">
    <source>
        <dbReference type="PROSITE" id="PS50977"/>
    </source>
</evidence>
<dbReference type="SUPFAM" id="SSF46689">
    <property type="entry name" value="Homeodomain-like"/>
    <property type="match status" value="1"/>
</dbReference>
<protein>
    <submittedName>
        <fullName evidence="6">TetR/AcrR family transcriptional regulator</fullName>
    </submittedName>
</protein>
<gene>
    <name evidence="6" type="ORF">N5A92_21930</name>
</gene>
<dbReference type="InterPro" id="IPR009057">
    <property type="entry name" value="Homeodomain-like_sf"/>
</dbReference>
<feature type="DNA-binding region" description="H-T-H motif" evidence="4">
    <location>
        <begin position="38"/>
        <end position="57"/>
    </location>
</feature>
<keyword evidence="7" id="KW-1185">Reference proteome</keyword>
<dbReference type="RefSeq" id="WP_260906305.1">
    <property type="nucleotide sequence ID" value="NZ_JAOCZP010000008.1"/>
</dbReference>
<comment type="caution">
    <text evidence="6">The sequence shown here is derived from an EMBL/GenBank/DDBJ whole genome shotgun (WGS) entry which is preliminary data.</text>
</comment>
<dbReference type="InterPro" id="IPR001647">
    <property type="entry name" value="HTH_TetR"/>
</dbReference>
<name>A0ABT2LT22_9HYPH</name>
<keyword evidence="1" id="KW-0805">Transcription regulation</keyword>
<proteinExistence type="predicted"/>
<evidence type="ECO:0000313" key="7">
    <source>
        <dbReference type="Proteomes" id="UP001320831"/>
    </source>
</evidence>
<dbReference type="InterPro" id="IPR036271">
    <property type="entry name" value="Tet_transcr_reg_TetR-rel_C_sf"/>
</dbReference>
<feature type="domain" description="HTH tetR-type" evidence="5">
    <location>
        <begin position="15"/>
        <end position="75"/>
    </location>
</feature>